<keyword evidence="6" id="KW-1185">Reference proteome</keyword>
<evidence type="ECO:0000256" key="1">
    <source>
        <dbReference type="ARBA" id="ARBA00022574"/>
    </source>
</evidence>
<evidence type="ECO:0000256" key="3">
    <source>
        <dbReference type="PROSITE-ProRule" id="PRU00221"/>
    </source>
</evidence>
<dbReference type="SUPFAM" id="SSF48452">
    <property type="entry name" value="TPR-like"/>
    <property type="match status" value="1"/>
</dbReference>
<evidence type="ECO:0000313" key="5">
    <source>
        <dbReference type="EMBL" id="VXD18334.1"/>
    </source>
</evidence>
<reference evidence="5" key="1">
    <citation type="submission" date="2019-10" db="EMBL/GenBank/DDBJ databases">
        <authorList>
            <consortium name="Genoscope - CEA"/>
            <person name="William W."/>
        </authorList>
    </citation>
    <scope>NUCLEOTIDE SEQUENCE [LARGE SCALE GENOMIC DNA]</scope>
    <source>
        <strain evidence="5">BBR_PRJEB10994</strain>
    </source>
</reference>
<dbReference type="SUPFAM" id="SSF52540">
    <property type="entry name" value="P-loop containing nucleoside triphosphate hydrolases"/>
    <property type="match status" value="1"/>
</dbReference>
<dbReference type="Pfam" id="PF00400">
    <property type="entry name" value="WD40"/>
    <property type="match status" value="11"/>
</dbReference>
<name>A0A7Z9BQM0_9CYAN</name>
<dbReference type="SUPFAM" id="SSF50978">
    <property type="entry name" value="WD40 repeat-like"/>
    <property type="match status" value="2"/>
</dbReference>
<keyword evidence="1 3" id="KW-0853">WD repeat</keyword>
<dbReference type="PROSITE" id="PS50294">
    <property type="entry name" value="WD_REPEATS_REGION"/>
    <property type="match status" value="11"/>
</dbReference>
<dbReference type="InterPro" id="IPR011990">
    <property type="entry name" value="TPR-like_helical_dom_sf"/>
</dbReference>
<organism evidence="5 6">
    <name type="scientific">Planktothrix paucivesiculata PCC 9631</name>
    <dbReference type="NCBI Taxonomy" id="671071"/>
    <lineage>
        <taxon>Bacteria</taxon>
        <taxon>Bacillati</taxon>
        <taxon>Cyanobacteriota</taxon>
        <taxon>Cyanophyceae</taxon>
        <taxon>Oscillatoriophycideae</taxon>
        <taxon>Oscillatoriales</taxon>
        <taxon>Microcoleaceae</taxon>
        <taxon>Planktothrix</taxon>
    </lineage>
</organism>
<feature type="repeat" description="WD" evidence="3">
    <location>
        <begin position="1362"/>
        <end position="1396"/>
    </location>
</feature>
<dbReference type="Gene3D" id="3.40.50.300">
    <property type="entry name" value="P-loop containing nucleotide triphosphate hydrolases"/>
    <property type="match status" value="1"/>
</dbReference>
<dbReference type="InterPro" id="IPR036322">
    <property type="entry name" value="WD40_repeat_dom_sf"/>
</dbReference>
<evidence type="ECO:0000259" key="4">
    <source>
        <dbReference type="Pfam" id="PF20703"/>
    </source>
</evidence>
<dbReference type="InterPro" id="IPR001680">
    <property type="entry name" value="WD40_rpt"/>
</dbReference>
<dbReference type="CDD" id="cd00200">
    <property type="entry name" value="WD40"/>
    <property type="match status" value="2"/>
</dbReference>
<feature type="repeat" description="WD" evidence="3">
    <location>
        <begin position="989"/>
        <end position="1020"/>
    </location>
</feature>
<dbReference type="PRINTS" id="PR00320">
    <property type="entry name" value="GPROTEINBRPT"/>
</dbReference>
<evidence type="ECO:0000256" key="2">
    <source>
        <dbReference type="ARBA" id="ARBA00022737"/>
    </source>
</evidence>
<dbReference type="SMART" id="SM00320">
    <property type="entry name" value="WD40"/>
    <property type="match status" value="13"/>
</dbReference>
<dbReference type="InterPro" id="IPR015943">
    <property type="entry name" value="WD40/YVTN_repeat-like_dom_sf"/>
</dbReference>
<feature type="domain" description="Novel STAND NTPase 1" evidence="4">
    <location>
        <begin position="509"/>
        <end position="859"/>
    </location>
</feature>
<dbReference type="EMBL" id="CZCS02000178">
    <property type="protein sequence ID" value="VXD18334.1"/>
    <property type="molecule type" value="Genomic_DNA"/>
</dbReference>
<dbReference type="InterPro" id="IPR019775">
    <property type="entry name" value="WD40_repeat_CS"/>
</dbReference>
<dbReference type="InterPro" id="IPR020472">
    <property type="entry name" value="WD40_PAC1"/>
</dbReference>
<sequence length="1613" mass="183350">MKEKTEINQNSLKTLNRIFARFNNDFSLILAHCNYRIVREKVITQLQAEHPNLIKNIIVDAHETNLYNILVKAIEPEQNPPTALIISGLESNEQLEILIKIMNQMREEFRRRFHFPLVLWVTDSLLQSLIRLAPDFHSWSTAISFEISTEDLLQFIQQMTDQVSVKVLDSGAGIFLDNSSFDLELGSPLRLELESARQELQKRGEPLNIELEASLEFVLGRISDHSNQVSLQHYERSLQLWQQTNNLIRHSQLLFYVGFWWHSYGILHRFQKESAYHQAKTYYTQSIEGFKQADRWDLVAKFINALADILFGLKQWQELETVAKESIHYNRTYGYPFREARAYHFLAEVSLAQNSPSEAKNLAEKAQNLLIKTCSNHQAQTPEAQLILDWETSYHQGWYLFTLAQAYQQLNQSQEAINILEKAKARTKPHYDPDLYIKILQLLQDLYFQKGEYLISYEIKQKCREIEQQFRLIAFIGAGRLGHIQSITNPSLPPINHPQIINPEISASGRLSVVNWLCERIRRTDCRLTVIYGQSGVGKSSILQAGFIPELQKTTIETRYFIPVLLQVYTNFSREFSRALAKGIRDFKNIEFDSSLLQDQELILEQIRTLVNQNFWVIIIFDQFEEFFFACKDNEQRQTCYKFIKDCLDIPYVKIVLSLREDYLHYLLECTRQGYLESIGNNILDRNIISYINNFTRAEAKSVIQSLTERTQFVLEPALIEQLVEDLAEDFGEIRPIELQVVGSQLQAQNINTLEQYQKAGQKTKLVEDYLDEVIQDCGVSNKSLAELVLYLLTDENNTRPLKTRADLVRGIKEIANHFENINQNLDTVLKIFVLSGLVFLLPEIPAERYQLVHDYLVSLIRQNRSSVILEQLEIETQKRQQAEAKNKELRRFFARSAIIGGGVALLSTLALVGFLRISEVKNKQVNLALENTKYTALTTENNQLDALLTLVTAGKFLSNQTAKSAIEQETQSKLSIAVQVIQEKNILDGHNKNNVLSVSISPDDQLITSASIDKTIKLWTRQGKLINTLKGHQDSVWFVTFSPNSQIIASASKDKTIKLWKKDGTFIRTLKGHTDEVKWIGFSPDGQQIASASRDKTVKIWSLNGNLIKTLNGSKTPALSVIFSPDNQLIASSSEDGVIHIWTRQGEKIRTIQAHANPIWSISFSPDSQMIASASDDKTVKLWNREGKLIRKLEGYQQAVNSVDFSRDGRLIATGSMDEMIKIWTKEGVLISTLQGHKDGINQVNFSKQKDMLVSASKDGIVRVWSLQALPQMIELKDYKIYSSSFSGKNSNLVASPGRDLRTNDHVVVLWNLEGEVKKTFRGHSNTVNNVSFSPDQTMIASASDDQTVKVWNLEGKEINTIVHPSAVWSVVFSPNNQLIATASNDHKIRIWGIDGTLKQILEGHTKQINDLSFSADSQVLASASNDQTIKLWDITQGLLIESLTGAKIRFSFVSISPDNQLIVATKDGESIAIWKKQNSTWKPIETSVVLGKHLKQIYEVNFSPNSKILASASVDGTIKLWDINGSLITTLKPSLEQILSVNFSPDGKTLVGIQKTEPSRIGIWSIDTNQVNENTNTLLKKACDQLSDYLDTSPNVSNMNQKICDEFNSPP</sequence>
<feature type="repeat" description="WD" evidence="3">
    <location>
        <begin position="1030"/>
        <end position="1062"/>
    </location>
</feature>
<feature type="repeat" description="WD" evidence="3">
    <location>
        <begin position="1322"/>
        <end position="1363"/>
    </location>
</feature>
<dbReference type="Proteomes" id="UP000182190">
    <property type="component" value="Unassembled WGS sequence"/>
</dbReference>
<feature type="repeat" description="WD" evidence="3">
    <location>
        <begin position="1492"/>
        <end position="1526"/>
    </location>
</feature>
<proteinExistence type="predicted"/>
<dbReference type="Gene3D" id="2.130.10.10">
    <property type="entry name" value="YVTN repeat-like/Quinoprotein amine dehydrogenase"/>
    <property type="match status" value="3"/>
</dbReference>
<feature type="repeat" description="WD" evidence="3">
    <location>
        <begin position="1403"/>
        <end position="1444"/>
    </location>
</feature>
<accession>A0A7Z9BQM0</accession>
<evidence type="ECO:0000313" key="6">
    <source>
        <dbReference type="Proteomes" id="UP000182190"/>
    </source>
</evidence>
<dbReference type="OrthoDB" id="433942at2"/>
<gene>
    <name evidence="5" type="ORF">PL9631_390004</name>
</gene>
<keyword evidence="2" id="KW-0677">Repeat</keyword>
<dbReference type="PANTHER" id="PTHR44129">
    <property type="entry name" value="WD REPEAT-CONTAINING PROTEIN POP1"/>
    <property type="match status" value="1"/>
</dbReference>
<dbReference type="Gene3D" id="1.25.40.10">
    <property type="entry name" value="Tetratricopeptide repeat domain"/>
    <property type="match status" value="1"/>
</dbReference>
<comment type="caution">
    <text evidence="5">The sequence shown here is derived from an EMBL/GenBank/DDBJ whole genome shotgun (WGS) entry which is preliminary data.</text>
</comment>
<dbReference type="InterPro" id="IPR027417">
    <property type="entry name" value="P-loop_NTPase"/>
</dbReference>
<dbReference type="RefSeq" id="WP_083617685.1">
    <property type="nucleotide sequence ID" value="NZ_LR735001.1"/>
</dbReference>
<feature type="repeat" description="WD" evidence="3">
    <location>
        <begin position="1235"/>
        <end position="1269"/>
    </location>
</feature>
<feature type="repeat" description="WD" evidence="3">
    <location>
        <begin position="1112"/>
        <end position="1143"/>
    </location>
</feature>
<dbReference type="PROSITE" id="PS50082">
    <property type="entry name" value="WD_REPEATS_2"/>
    <property type="match status" value="11"/>
</dbReference>
<feature type="repeat" description="WD" evidence="3">
    <location>
        <begin position="1153"/>
        <end position="1185"/>
    </location>
</feature>
<feature type="repeat" description="WD" evidence="3">
    <location>
        <begin position="1071"/>
        <end position="1105"/>
    </location>
</feature>
<dbReference type="InterPro" id="IPR049052">
    <property type="entry name" value="nSTAND1"/>
</dbReference>
<dbReference type="Pfam" id="PF20703">
    <property type="entry name" value="nSTAND1"/>
    <property type="match status" value="1"/>
</dbReference>
<protein>
    <submittedName>
        <fullName evidence="5">WD-40 repeat protein</fullName>
    </submittedName>
</protein>
<dbReference type="PROSITE" id="PS00678">
    <property type="entry name" value="WD_REPEATS_1"/>
    <property type="match status" value="3"/>
</dbReference>
<dbReference type="InterPro" id="IPR050349">
    <property type="entry name" value="WD_LIS1/nudF_dynein_reg"/>
</dbReference>
<feature type="repeat" description="WD" evidence="3">
    <location>
        <begin position="1194"/>
        <end position="1225"/>
    </location>
</feature>